<feature type="domain" description="CSD" evidence="4">
    <location>
        <begin position="2"/>
        <end position="67"/>
    </location>
</feature>
<comment type="subcellular location">
    <subcellularLocation>
        <location evidence="2">Cytoplasm</location>
    </subcellularLocation>
</comment>
<evidence type="ECO:0000256" key="2">
    <source>
        <dbReference type="RuleBase" id="RU000408"/>
    </source>
</evidence>
<dbReference type="InterPro" id="IPR019844">
    <property type="entry name" value="CSD_CS"/>
</dbReference>
<dbReference type="SUPFAM" id="SSF50249">
    <property type="entry name" value="Nucleic acid-binding proteins"/>
    <property type="match status" value="1"/>
</dbReference>
<dbReference type="Gene3D" id="2.40.50.140">
    <property type="entry name" value="Nucleic acid-binding proteins"/>
    <property type="match status" value="1"/>
</dbReference>
<dbReference type="GO" id="GO:0005829">
    <property type="term" value="C:cytosol"/>
    <property type="evidence" value="ECO:0007669"/>
    <property type="project" value="UniProtKB-ARBA"/>
</dbReference>
<dbReference type="AlphaFoldDB" id="A0A7W8MAX2"/>
<dbReference type="PANTHER" id="PTHR12962:SF1">
    <property type="entry name" value="COLD SHOCK DOMAIN-CONTAINING PROTEIN CG9705"/>
    <property type="match status" value="1"/>
</dbReference>
<dbReference type="Pfam" id="PF06961">
    <property type="entry name" value="DUF1294"/>
    <property type="match status" value="1"/>
</dbReference>
<dbReference type="Pfam" id="PF00313">
    <property type="entry name" value="CSD"/>
    <property type="match status" value="1"/>
</dbReference>
<gene>
    <name evidence="5" type="ORF">HNQ70_003806</name>
</gene>
<dbReference type="InterPro" id="IPR052069">
    <property type="entry name" value="Ca-reg_mRNA-binding_domain"/>
</dbReference>
<comment type="caution">
    <text evidence="5">The sequence shown here is derived from an EMBL/GenBank/DDBJ whole genome shotgun (WGS) entry which is preliminary data.</text>
</comment>
<keyword evidence="3" id="KW-0812">Transmembrane</keyword>
<dbReference type="PANTHER" id="PTHR12962">
    <property type="entry name" value="CALCIUM-REGULATED HEAT STABLE PROTEIN CRHSP-24-RELATED"/>
    <property type="match status" value="1"/>
</dbReference>
<keyword evidence="1" id="KW-0597">Phosphoprotein</keyword>
<dbReference type="GO" id="GO:0043488">
    <property type="term" value="P:regulation of mRNA stability"/>
    <property type="evidence" value="ECO:0007669"/>
    <property type="project" value="TreeGrafter"/>
</dbReference>
<dbReference type="PRINTS" id="PR00050">
    <property type="entry name" value="COLDSHOCK"/>
</dbReference>
<sequence>MRFDGRLKSWNDERGFGFIEPALGGEDIFVHVKSFPAGTGRPAAGLRVSFEVELGPQGRKRARAVQLVRPARRRSARRAEPPVRWTTGRVLAIPAFVLVYAAVAMIWSVRPVVALAYLAASVLAFAAYAADKSAAISGRWRTPESTLHMLGLVGGWPGALLAQQLLRHKSSKQSFLFGYWTTVLLNVAGFVAVHSPLVLARV</sequence>
<reference evidence="5 6" key="1">
    <citation type="submission" date="2020-08" db="EMBL/GenBank/DDBJ databases">
        <title>Genomic Encyclopedia of Type Strains, Phase IV (KMG-IV): sequencing the most valuable type-strain genomes for metagenomic binning, comparative biology and taxonomic classification.</title>
        <authorList>
            <person name="Goeker M."/>
        </authorList>
    </citation>
    <scope>NUCLEOTIDE SEQUENCE [LARGE SCALE GENOMIC DNA]</scope>
    <source>
        <strain evidence="5 6">DSM 29781</strain>
    </source>
</reference>
<organism evidence="5 6">
    <name type="scientific">Quisquiliibacterium transsilvanicum</name>
    <dbReference type="NCBI Taxonomy" id="1549638"/>
    <lineage>
        <taxon>Bacteria</taxon>
        <taxon>Pseudomonadati</taxon>
        <taxon>Pseudomonadota</taxon>
        <taxon>Betaproteobacteria</taxon>
        <taxon>Burkholderiales</taxon>
        <taxon>Burkholderiaceae</taxon>
        <taxon>Quisquiliibacterium</taxon>
    </lineage>
</organism>
<dbReference type="PROSITE" id="PS00352">
    <property type="entry name" value="CSD_1"/>
    <property type="match status" value="1"/>
</dbReference>
<protein>
    <submittedName>
        <fullName evidence="5">Uncharacterized membrane protein YsdA (DUF1294 family)/cold shock CspA family protein</fullName>
    </submittedName>
</protein>
<evidence type="ECO:0000259" key="4">
    <source>
        <dbReference type="PROSITE" id="PS51857"/>
    </source>
</evidence>
<name>A0A7W8MAX2_9BURK</name>
<evidence type="ECO:0000256" key="3">
    <source>
        <dbReference type="SAM" id="Phobius"/>
    </source>
</evidence>
<dbReference type="CDD" id="cd04458">
    <property type="entry name" value="CSP_CDS"/>
    <property type="match status" value="1"/>
</dbReference>
<feature type="transmembrane region" description="Helical" evidence="3">
    <location>
        <begin position="90"/>
        <end position="109"/>
    </location>
</feature>
<keyword evidence="6" id="KW-1185">Reference proteome</keyword>
<dbReference type="PROSITE" id="PS51857">
    <property type="entry name" value="CSD_2"/>
    <property type="match status" value="1"/>
</dbReference>
<dbReference type="SMART" id="SM00357">
    <property type="entry name" value="CSP"/>
    <property type="match status" value="1"/>
</dbReference>
<dbReference type="EMBL" id="JACHGB010000008">
    <property type="protein sequence ID" value="MBB5273775.1"/>
    <property type="molecule type" value="Genomic_DNA"/>
</dbReference>
<proteinExistence type="predicted"/>
<dbReference type="InterPro" id="IPR011129">
    <property type="entry name" value="CSD"/>
</dbReference>
<feature type="transmembrane region" description="Helical" evidence="3">
    <location>
        <begin position="178"/>
        <end position="200"/>
    </location>
</feature>
<evidence type="ECO:0000313" key="6">
    <source>
        <dbReference type="Proteomes" id="UP000532440"/>
    </source>
</evidence>
<evidence type="ECO:0000256" key="1">
    <source>
        <dbReference type="ARBA" id="ARBA00022553"/>
    </source>
</evidence>
<dbReference type="InterPro" id="IPR002059">
    <property type="entry name" value="CSP_DNA-bd"/>
</dbReference>
<dbReference type="GO" id="GO:0003730">
    <property type="term" value="F:mRNA 3'-UTR binding"/>
    <property type="evidence" value="ECO:0007669"/>
    <property type="project" value="TreeGrafter"/>
</dbReference>
<keyword evidence="3" id="KW-0472">Membrane</keyword>
<feature type="transmembrane region" description="Helical" evidence="3">
    <location>
        <begin position="115"/>
        <end position="135"/>
    </location>
</feature>
<evidence type="ECO:0000313" key="5">
    <source>
        <dbReference type="EMBL" id="MBB5273775.1"/>
    </source>
</evidence>
<accession>A0A7W8MAX2</accession>
<dbReference type="InterPro" id="IPR012340">
    <property type="entry name" value="NA-bd_OB-fold"/>
</dbReference>
<keyword evidence="3" id="KW-1133">Transmembrane helix</keyword>
<dbReference type="Proteomes" id="UP000532440">
    <property type="component" value="Unassembled WGS sequence"/>
</dbReference>
<dbReference type="InterPro" id="IPR010718">
    <property type="entry name" value="DUF1294"/>
</dbReference>
<dbReference type="RefSeq" id="WP_183970636.1">
    <property type="nucleotide sequence ID" value="NZ_BAABEW010000013.1"/>
</dbReference>